<proteinExistence type="predicted"/>
<protein>
    <submittedName>
        <fullName evidence="1">Uncharacterized protein</fullName>
    </submittedName>
</protein>
<accession>X1AVV6</accession>
<dbReference type="EMBL" id="BART01015621">
    <property type="protein sequence ID" value="GAG86865.1"/>
    <property type="molecule type" value="Genomic_DNA"/>
</dbReference>
<reference evidence="1" key="1">
    <citation type="journal article" date="2014" name="Front. Microbiol.">
        <title>High frequency of phylogenetically diverse reductive dehalogenase-homologous genes in deep subseafloor sedimentary metagenomes.</title>
        <authorList>
            <person name="Kawai M."/>
            <person name="Futagami T."/>
            <person name="Toyoda A."/>
            <person name="Takaki Y."/>
            <person name="Nishi S."/>
            <person name="Hori S."/>
            <person name="Arai W."/>
            <person name="Tsubouchi T."/>
            <person name="Morono Y."/>
            <person name="Uchiyama I."/>
            <person name="Ito T."/>
            <person name="Fujiyama A."/>
            <person name="Inagaki F."/>
            <person name="Takami H."/>
        </authorList>
    </citation>
    <scope>NUCLEOTIDE SEQUENCE</scope>
    <source>
        <strain evidence="1">Expedition CK06-06</strain>
    </source>
</reference>
<organism evidence="1">
    <name type="scientific">marine sediment metagenome</name>
    <dbReference type="NCBI Taxonomy" id="412755"/>
    <lineage>
        <taxon>unclassified sequences</taxon>
        <taxon>metagenomes</taxon>
        <taxon>ecological metagenomes</taxon>
    </lineage>
</organism>
<evidence type="ECO:0000313" key="1">
    <source>
        <dbReference type="EMBL" id="GAG86865.1"/>
    </source>
</evidence>
<dbReference type="AlphaFoldDB" id="X1AVV6"/>
<comment type="caution">
    <text evidence="1">The sequence shown here is derived from an EMBL/GenBank/DDBJ whole genome shotgun (WGS) entry which is preliminary data.</text>
</comment>
<gene>
    <name evidence="1" type="ORF">S01H4_30291</name>
</gene>
<sequence length="67" mass="7174">MTTVVDDVEAKINEIVVKISFVKTLAGKANDPLWLAGDAGYAQFKVIADVQTVLLEVLAGELKVLTT</sequence>
<name>X1AVV6_9ZZZZ</name>